<name>B4MIT3_DROWI</name>
<gene>
    <name evidence="2" type="primary">Dwil\GK19014</name>
    <name evidence="2" type="ORF">Dwil_GK19014</name>
</gene>
<dbReference type="InParanoid" id="B4MIT3"/>
<keyword evidence="3" id="KW-1185">Reference proteome</keyword>
<evidence type="ECO:0000313" key="2">
    <source>
        <dbReference type="EMBL" id="EDW72022.2"/>
    </source>
</evidence>
<organism evidence="2 3">
    <name type="scientific">Drosophila willistoni</name>
    <name type="common">Fruit fly</name>
    <dbReference type="NCBI Taxonomy" id="7260"/>
    <lineage>
        <taxon>Eukaryota</taxon>
        <taxon>Metazoa</taxon>
        <taxon>Ecdysozoa</taxon>
        <taxon>Arthropoda</taxon>
        <taxon>Hexapoda</taxon>
        <taxon>Insecta</taxon>
        <taxon>Pterygota</taxon>
        <taxon>Neoptera</taxon>
        <taxon>Endopterygota</taxon>
        <taxon>Diptera</taxon>
        <taxon>Brachycera</taxon>
        <taxon>Muscomorpha</taxon>
        <taxon>Ephydroidea</taxon>
        <taxon>Drosophilidae</taxon>
        <taxon>Drosophila</taxon>
        <taxon>Sophophora</taxon>
    </lineage>
</organism>
<protein>
    <submittedName>
        <fullName evidence="2">Uncharacterized protein</fullName>
    </submittedName>
</protein>
<evidence type="ECO:0000313" key="3">
    <source>
        <dbReference type="Proteomes" id="UP000007798"/>
    </source>
</evidence>
<keyword evidence="1" id="KW-0732">Signal</keyword>
<evidence type="ECO:0000256" key="1">
    <source>
        <dbReference type="SAM" id="SignalP"/>
    </source>
</evidence>
<dbReference type="EMBL" id="CH963719">
    <property type="protein sequence ID" value="EDW72022.2"/>
    <property type="molecule type" value="Genomic_DNA"/>
</dbReference>
<dbReference type="Pfam" id="PF06313">
    <property type="entry name" value="ACP53EA"/>
    <property type="match status" value="1"/>
</dbReference>
<dbReference type="KEGG" id="dwi:6637871"/>
<feature type="signal peptide" evidence="1">
    <location>
        <begin position="1"/>
        <end position="27"/>
    </location>
</feature>
<accession>B4MIT3</accession>
<dbReference type="Proteomes" id="UP000007798">
    <property type="component" value="Unassembled WGS sequence"/>
</dbReference>
<dbReference type="FunCoup" id="B4MIT3">
    <property type="interactions" value="73"/>
</dbReference>
<proteinExistence type="predicted"/>
<dbReference type="AlphaFoldDB" id="B4MIT3"/>
<feature type="chain" id="PRO_5006457876" evidence="1">
    <location>
        <begin position="28"/>
        <end position="120"/>
    </location>
</feature>
<dbReference type="HOGENOM" id="CLU_2256724_0_0_1"/>
<dbReference type="InterPro" id="IPR009392">
    <property type="entry name" value="ACP53EA"/>
</dbReference>
<reference evidence="2 3" key="1">
    <citation type="journal article" date="2007" name="Nature">
        <title>Evolution of genes and genomes on the Drosophila phylogeny.</title>
        <authorList>
            <consortium name="Drosophila 12 Genomes Consortium"/>
            <person name="Clark A.G."/>
            <person name="Eisen M.B."/>
            <person name="Smith D.R."/>
            <person name="Bergman C.M."/>
            <person name="Oliver B."/>
            <person name="Markow T.A."/>
            <person name="Kaufman T.C."/>
            <person name="Kellis M."/>
            <person name="Gelbart W."/>
            <person name="Iyer V.N."/>
            <person name="Pollard D.A."/>
            <person name="Sackton T.B."/>
            <person name="Larracuente A.M."/>
            <person name="Singh N.D."/>
            <person name="Abad J.P."/>
            <person name="Abt D.N."/>
            <person name="Adryan B."/>
            <person name="Aguade M."/>
            <person name="Akashi H."/>
            <person name="Anderson W.W."/>
            <person name="Aquadro C.F."/>
            <person name="Ardell D.H."/>
            <person name="Arguello R."/>
            <person name="Artieri C.G."/>
            <person name="Barbash D.A."/>
            <person name="Barker D."/>
            <person name="Barsanti P."/>
            <person name="Batterham P."/>
            <person name="Batzoglou S."/>
            <person name="Begun D."/>
            <person name="Bhutkar A."/>
            <person name="Blanco E."/>
            <person name="Bosak S.A."/>
            <person name="Bradley R.K."/>
            <person name="Brand A.D."/>
            <person name="Brent M.R."/>
            <person name="Brooks A.N."/>
            <person name="Brown R.H."/>
            <person name="Butlin R.K."/>
            <person name="Caggese C."/>
            <person name="Calvi B.R."/>
            <person name="Bernardo de Carvalho A."/>
            <person name="Caspi A."/>
            <person name="Castrezana S."/>
            <person name="Celniker S.E."/>
            <person name="Chang J.L."/>
            <person name="Chapple C."/>
            <person name="Chatterji S."/>
            <person name="Chinwalla A."/>
            <person name="Civetta A."/>
            <person name="Clifton S.W."/>
            <person name="Comeron J.M."/>
            <person name="Costello J.C."/>
            <person name="Coyne J.A."/>
            <person name="Daub J."/>
            <person name="David R.G."/>
            <person name="Delcher A.L."/>
            <person name="Delehaunty K."/>
            <person name="Do C.B."/>
            <person name="Ebling H."/>
            <person name="Edwards K."/>
            <person name="Eickbush T."/>
            <person name="Evans J.D."/>
            <person name="Filipski A."/>
            <person name="Findeiss S."/>
            <person name="Freyhult E."/>
            <person name="Fulton L."/>
            <person name="Fulton R."/>
            <person name="Garcia A.C."/>
            <person name="Gardiner A."/>
            <person name="Garfield D.A."/>
            <person name="Garvin B.E."/>
            <person name="Gibson G."/>
            <person name="Gilbert D."/>
            <person name="Gnerre S."/>
            <person name="Godfrey J."/>
            <person name="Good R."/>
            <person name="Gotea V."/>
            <person name="Gravely B."/>
            <person name="Greenberg A.J."/>
            <person name="Griffiths-Jones S."/>
            <person name="Gross S."/>
            <person name="Guigo R."/>
            <person name="Gustafson E.A."/>
            <person name="Haerty W."/>
            <person name="Hahn M.W."/>
            <person name="Halligan D.L."/>
            <person name="Halpern A.L."/>
            <person name="Halter G.M."/>
            <person name="Han M.V."/>
            <person name="Heger A."/>
            <person name="Hillier L."/>
            <person name="Hinrichs A.S."/>
            <person name="Holmes I."/>
            <person name="Hoskins R.A."/>
            <person name="Hubisz M.J."/>
            <person name="Hultmark D."/>
            <person name="Huntley M.A."/>
            <person name="Jaffe D.B."/>
            <person name="Jagadeeshan S."/>
            <person name="Jeck W.R."/>
            <person name="Johnson J."/>
            <person name="Jones C.D."/>
            <person name="Jordan W.C."/>
            <person name="Karpen G.H."/>
            <person name="Kataoka E."/>
            <person name="Keightley P.D."/>
            <person name="Kheradpour P."/>
            <person name="Kirkness E.F."/>
            <person name="Koerich L.B."/>
            <person name="Kristiansen K."/>
            <person name="Kudrna D."/>
            <person name="Kulathinal R.J."/>
            <person name="Kumar S."/>
            <person name="Kwok R."/>
            <person name="Lander E."/>
            <person name="Langley C.H."/>
            <person name="Lapoint R."/>
            <person name="Lazzaro B.P."/>
            <person name="Lee S.J."/>
            <person name="Levesque L."/>
            <person name="Li R."/>
            <person name="Lin C.F."/>
            <person name="Lin M.F."/>
            <person name="Lindblad-Toh K."/>
            <person name="Llopart A."/>
            <person name="Long M."/>
            <person name="Low L."/>
            <person name="Lozovsky E."/>
            <person name="Lu J."/>
            <person name="Luo M."/>
            <person name="Machado C.A."/>
            <person name="Makalowski W."/>
            <person name="Marzo M."/>
            <person name="Matsuda M."/>
            <person name="Matzkin L."/>
            <person name="McAllister B."/>
            <person name="McBride C.S."/>
            <person name="McKernan B."/>
            <person name="McKernan K."/>
            <person name="Mendez-Lago M."/>
            <person name="Minx P."/>
            <person name="Mollenhauer M.U."/>
            <person name="Montooth K."/>
            <person name="Mount S.M."/>
            <person name="Mu X."/>
            <person name="Myers E."/>
            <person name="Negre B."/>
            <person name="Newfeld S."/>
            <person name="Nielsen R."/>
            <person name="Noor M.A."/>
            <person name="O'Grady P."/>
            <person name="Pachter L."/>
            <person name="Papaceit M."/>
            <person name="Parisi M.J."/>
            <person name="Parisi M."/>
            <person name="Parts L."/>
            <person name="Pedersen J.S."/>
            <person name="Pesole G."/>
            <person name="Phillippy A.M."/>
            <person name="Ponting C.P."/>
            <person name="Pop M."/>
            <person name="Porcelli D."/>
            <person name="Powell J.R."/>
            <person name="Prohaska S."/>
            <person name="Pruitt K."/>
            <person name="Puig M."/>
            <person name="Quesneville H."/>
            <person name="Ram K.R."/>
            <person name="Rand D."/>
            <person name="Rasmussen M.D."/>
            <person name="Reed L.K."/>
            <person name="Reenan R."/>
            <person name="Reily A."/>
            <person name="Remington K.A."/>
            <person name="Rieger T.T."/>
            <person name="Ritchie M.G."/>
            <person name="Robin C."/>
            <person name="Rogers Y.H."/>
            <person name="Rohde C."/>
            <person name="Rozas J."/>
            <person name="Rubenfield M.J."/>
            <person name="Ruiz A."/>
            <person name="Russo S."/>
            <person name="Salzberg S.L."/>
            <person name="Sanchez-Gracia A."/>
            <person name="Saranga D.J."/>
            <person name="Sato H."/>
            <person name="Schaeffer S.W."/>
            <person name="Schatz M.C."/>
            <person name="Schlenke T."/>
            <person name="Schwartz R."/>
            <person name="Segarra C."/>
            <person name="Singh R.S."/>
            <person name="Sirot L."/>
            <person name="Sirota M."/>
            <person name="Sisneros N.B."/>
            <person name="Smith C.D."/>
            <person name="Smith T.F."/>
            <person name="Spieth J."/>
            <person name="Stage D.E."/>
            <person name="Stark A."/>
            <person name="Stephan W."/>
            <person name="Strausberg R.L."/>
            <person name="Strempel S."/>
            <person name="Sturgill D."/>
            <person name="Sutton G."/>
            <person name="Sutton G.G."/>
            <person name="Tao W."/>
            <person name="Teichmann S."/>
            <person name="Tobari Y.N."/>
            <person name="Tomimura Y."/>
            <person name="Tsolas J.M."/>
            <person name="Valente V.L."/>
            <person name="Venter E."/>
            <person name="Venter J.C."/>
            <person name="Vicario S."/>
            <person name="Vieira F.G."/>
            <person name="Vilella A.J."/>
            <person name="Villasante A."/>
            <person name="Walenz B."/>
            <person name="Wang J."/>
            <person name="Wasserman M."/>
            <person name="Watts T."/>
            <person name="Wilson D."/>
            <person name="Wilson R.K."/>
            <person name="Wing R.A."/>
            <person name="Wolfner M.F."/>
            <person name="Wong A."/>
            <person name="Wong G.K."/>
            <person name="Wu C.I."/>
            <person name="Wu G."/>
            <person name="Yamamoto D."/>
            <person name="Yang H.P."/>
            <person name="Yang S.P."/>
            <person name="Yorke J.A."/>
            <person name="Yoshida K."/>
            <person name="Zdobnov E."/>
            <person name="Zhang P."/>
            <person name="Zhang Y."/>
            <person name="Zimin A.V."/>
            <person name="Baldwin J."/>
            <person name="Abdouelleil A."/>
            <person name="Abdulkadir J."/>
            <person name="Abebe A."/>
            <person name="Abera B."/>
            <person name="Abreu J."/>
            <person name="Acer S.C."/>
            <person name="Aftuck L."/>
            <person name="Alexander A."/>
            <person name="An P."/>
            <person name="Anderson E."/>
            <person name="Anderson S."/>
            <person name="Arachi H."/>
            <person name="Azer M."/>
            <person name="Bachantsang P."/>
            <person name="Barry A."/>
            <person name="Bayul T."/>
            <person name="Berlin A."/>
            <person name="Bessette D."/>
            <person name="Bloom T."/>
            <person name="Blye J."/>
            <person name="Boguslavskiy L."/>
            <person name="Bonnet C."/>
            <person name="Boukhgalter B."/>
            <person name="Bourzgui I."/>
            <person name="Brown A."/>
            <person name="Cahill P."/>
            <person name="Channer S."/>
            <person name="Cheshatsang Y."/>
            <person name="Chuda L."/>
            <person name="Citroen M."/>
            <person name="Collymore A."/>
            <person name="Cooke P."/>
            <person name="Costello M."/>
            <person name="D'Aco K."/>
            <person name="Daza R."/>
            <person name="De Haan G."/>
            <person name="DeGray S."/>
            <person name="DeMaso C."/>
            <person name="Dhargay N."/>
            <person name="Dooley K."/>
            <person name="Dooley E."/>
            <person name="Doricent M."/>
            <person name="Dorje P."/>
            <person name="Dorjee K."/>
            <person name="Dupes A."/>
            <person name="Elong R."/>
            <person name="Falk J."/>
            <person name="Farina A."/>
            <person name="Faro S."/>
            <person name="Ferguson D."/>
            <person name="Fisher S."/>
            <person name="Foley C.D."/>
            <person name="Franke A."/>
            <person name="Friedrich D."/>
            <person name="Gadbois L."/>
            <person name="Gearin G."/>
            <person name="Gearin C.R."/>
            <person name="Giannoukos G."/>
            <person name="Goode T."/>
            <person name="Graham J."/>
            <person name="Grandbois E."/>
            <person name="Grewal S."/>
            <person name="Gyaltsen K."/>
            <person name="Hafez N."/>
            <person name="Hagos B."/>
            <person name="Hall J."/>
            <person name="Henson C."/>
            <person name="Hollinger A."/>
            <person name="Honan T."/>
            <person name="Huard M.D."/>
            <person name="Hughes L."/>
            <person name="Hurhula B."/>
            <person name="Husby M.E."/>
            <person name="Kamat A."/>
            <person name="Kanga B."/>
            <person name="Kashin S."/>
            <person name="Khazanovich D."/>
            <person name="Kisner P."/>
            <person name="Lance K."/>
            <person name="Lara M."/>
            <person name="Lee W."/>
            <person name="Lennon N."/>
            <person name="Letendre F."/>
            <person name="LeVine R."/>
            <person name="Lipovsky A."/>
            <person name="Liu X."/>
            <person name="Liu J."/>
            <person name="Liu S."/>
            <person name="Lokyitsang T."/>
            <person name="Lokyitsang Y."/>
            <person name="Lubonja R."/>
            <person name="Lui A."/>
            <person name="MacDonald P."/>
            <person name="Magnisalis V."/>
            <person name="Maru K."/>
            <person name="Matthews C."/>
            <person name="McCusker W."/>
            <person name="McDonough S."/>
            <person name="Mehta T."/>
            <person name="Meldrim J."/>
            <person name="Meneus L."/>
            <person name="Mihai O."/>
            <person name="Mihalev A."/>
            <person name="Mihova T."/>
            <person name="Mittelman R."/>
            <person name="Mlenga V."/>
            <person name="Montmayeur A."/>
            <person name="Mulrain L."/>
            <person name="Navidi A."/>
            <person name="Naylor J."/>
            <person name="Negash T."/>
            <person name="Nguyen T."/>
            <person name="Nguyen N."/>
            <person name="Nicol R."/>
            <person name="Norbu C."/>
            <person name="Norbu N."/>
            <person name="Novod N."/>
            <person name="O'Neill B."/>
            <person name="Osman S."/>
            <person name="Markiewicz E."/>
            <person name="Oyono O.L."/>
            <person name="Patti C."/>
            <person name="Phunkhang P."/>
            <person name="Pierre F."/>
            <person name="Priest M."/>
            <person name="Raghuraman S."/>
            <person name="Rege F."/>
            <person name="Reyes R."/>
            <person name="Rise C."/>
            <person name="Rogov P."/>
            <person name="Ross K."/>
            <person name="Ryan E."/>
            <person name="Settipalli S."/>
            <person name="Shea T."/>
            <person name="Sherpa N."/>
            <person name="Shi L."/>
            <person name="Shih D."/>
            <person name="Sparrow T."/>
            <person name="Spaulding J."/>
            <person name="Stalker J."/>
            <person name="Stange-Thomann N."/>
            <person name="Stavropoulos S."/>
            <person name="Stone C."/>
            <person name="Strader C."/>
            <person name="Tesfaye S."/>
            <person name="Thomson T."/>
            <person name="Thoulutsang Y."/>
            <person name="Thoulutsang D."/>
            <person name="Topham K."/>
            <person name="Topping I."/>
            <person name="Tsamla T."/>
            <person name="Vassiliev H."/>
            <person name="Vo A."/>
            <person name="Wangchuk T."/>
            <person name="Wangdi T."/>
            <person name="Weiand M."/>
            <person name="Wilkinson J."/>
            <person name="Wilson A."/>
            <person name="Yadav S."/>
            <person name="Young G."/>
            <person name="Yu Q."/>
            <person name="Zembek L."/>
            <person name="Zhong D."/>
            <person name="Zimmer A."/>
            <person name="Zwirko Z."/>
            <person name="Jaffe D.B."/>
            <person name="Alvarez P."/>
            <person name="Brockman W."/>
            <person name="Butler J."/>
            <person name="Chin C."/>
            <person name="Gnerre S."/>
            <person name="Grabherr M."/>
            <person name="Kleber M."/>
            <person name="Mauceli E."/>
            <person name="MacCallum I."/>
        </authorList>
    </citation>
    <scope>NUCLEOTIDE SEQUENCE [LARGE SCALE GENOMIC DNA]</scope>
    <source>
        <strain evidence="3">Tucson 14030-0811.24</strain>
    </source>
</reference>
<sequence>MQTSRNTPAIFLCCLVLLGPMMDMALSFNLEKAVQCAEILAIAGGAGLTSAPPIAKKFIGCTGFKATKTKSLDETDVFLLIGSLVQKSIANPSCVMSALSEVKKVVAPHVTKFIAAKCIN</sequence>